<evidence type="ECO:0000256" key="3">
    <source>
        <dbReference type="PIRSR" id="PIRSR601461-1"/>
    </source>
</evidence>
<evidence type="ECO:0000313" key="8">
    <source>
        <dbReference type="EMBL" id="KZL75570.1"/>
    </source>
</evidence>
<dbReference type="EMBL" id="LFIV01000022">
    <property type="protein sequence ID" value="KZL75570.1"/>
    <property type="molecule type" value="Genomic_DNA"/>
</dbReference>
<dbReference type="SUPFAM" id="SSF50630">
    <property type="entry name" value="Acid proteases"/>
    <property type="match status" value="1"/>
</dbReference>
<feature type="disulfide bond" evidence="4">
    <location>
        <begin position="307"/>
        <end position="352"/>
    </location>
</feature>
<evidence type="ECO:0000256" key="1">
    <source>
        <dbReference type="ARBA" id="ARBA00007447"/>
    </source>
</evidence>
<keyword evidence="6" id="KW-0732">Signal</keyword>
<keyword evidence="4" id="KW-1015">Disulfide bond</keyword>
<keyword evidence="5 8" id="KW-0645">Protease</keyword>
<keyword evidence="2 5" id="KW-0064">Aspartyl protease</keyword>
<protein>
    <submittedName>
        <fullName evidence="8">Aspartic protease</fullName>
    </submittedName>
</protein>
<keyword evidence="5" id="KW-0378">Hydrolase</keyword>
<gene>
    <name evidence="8" type="ORF">CT0861_05897</name>
</gene>
<dbReference type="PANTHER" id="PTHR47966">
    <property type="entry name" value="BETA-SITE APP-CLEAVING ENZYME, ISOFORM A-RELATED"/>
    <property type="match status" value="1"/>
</dbReference>
<dbReference type="InterPro" id="IPR001461">
    <property type="entry name" value="Aspartic_peptidase_A1"/>
</dbReference>
<dbReference type="GO" id="GO:0004190">
    <property type="term" value="F:aspartic-type endopeptidase activity"/>
    <property type="evidence" value="ECO:0007669"/>
    <property type="project" value="UniProtKB-KW"/>
</dbReference>
<reference evidence="8 9" key="1">
    <citation type="submission" date="2015-06" db="EMBL/GenBank/DDBJ databases">
        <title>Survival trade-offs in plant roots during colonization by closely related pathogenic and mutualistic fungi.</title>
        <authorList>
            <person name="Hacquard S."/>
            <person name="Kracher B."/>
            <person name="Hiruma K."/>
            <person name="Weinman A."/>
            <person name="Muench P."/>
            <person name="Garrido Oter R."/>
            <person name="Ver Loren van Themaat E."/>
            <person name="Dallerey J.-F."/>
            <person name="Damm U."/>
            <person name="Henrissat B."/>
            <person name="Lespinet O."/>
            <person name="Thon M."/>
            <person name="Kemen E."/>
            <person name="McHardy A.C."/>
            <person name="Schulze-Lefert P."/>
            <person name="O'Connell R.J."/>
        </authorList>
    </citation>
    <scope>NUCLEOTIDE SEQUENCE [LARGE SCALE GENOMIC DNA]</scope>
    <source>
        <strain evidence="8 9">0861</strain>
    </source>
</reference>
<dbReference type="Proteomes" id="UP000076552">
    <property type="component" value="Unassembled WGS sequence"/>
</dbReference>
<dbReference type="AlphaFoldDB" id="A0A166WD86"/>
<dbReference type="PANTHER" id="PTHR47966:SF65">
    <property type="entry name" value="ASPARTIC-TYPE ENDOPEPTIDASE"/>
    <property type="match status" value="1"/>
</dbReference>
<feature type="active site" evidence="3">
    <location>
        <position position="62"/>
    </location>
</feature>
<accession>A0A166WD86</accession>
<dbReference type="GO" id="GO:0006508">
    <property type="term" value="P:proteolysis"/>
    <property type="evidence" value="ECO:0007669"/>
    <property type="project" value="UniProtKB-KW"/>
</dbReference>
<evidence type="ECO:0000256" key="5">
    <source>
        <dbReference type="RuleBase" id="RU000454"/>
    </source>
</evidence>
<evidence type="ECO:0000256" key="2">
    <source>
        <dbReference type="ARBA" id="ARBA00022750"/>
    </source>
</evidence>
<proteinExistence type="inferred from homology"/>
<evidence type="ECO:0000259" key="7">
    <source>
        <dbReference type="PROSITE" id="PS51767"/>
    </source>
</evidence>
<dbReference type="Pfam" id="PF00026">
    <property type="entry name" value="Asp"/>
    <property type="match status" value="1"/>
</dbReference>
<dbReference type="PROSITE" id="PS00141">
    <property type="entry name" value="ASP_PROTEASE"/>
    <property type="match status" value="1"/>
</dbReference>
<dbReference type="InterPro" id="IPR001969">
    <property type="entry name" value="Aspartic_peptidase_AS"/>
</dbReference>
<dbReference type="InterPro" id="IPR021109">
    <property type="entry name" value="Peptidase_aspartic_dom_sf"/>
</dbReference>
<feature type="domain" description="Peptidase A1" evidence="7">
    <location>
        <begin position="44"/>
        <end position="388"/>
    </location>
</feature>
<evidence type="ECO:0000256" key="6">
    <source>
        <dbReference type="SAM" id="SignalP"/>
    </source>
</evidence>
<dbReference type="PRINTS" id="PR00792">
    <property type="entry name" value="PEPSIN"/>
</dbReference>
<comment type="caution">
    <text evidence="8">The sequence shown here is derived from an EMBL/GenBank/DDBJ whole genome shotgun (WGS) entry which is preliminary data.</text>
</comment>
<dbReference type="PROSITE" id="PS51767">
    <property type="entry name" value="PEPTIDASE_A1"/>
    <property type="match status" value="1"/>
</dbReference>
<name>A0A166WD86_9PEZI</name>
<evidence type="ECO:0000256" key="4">
    <source>
        <dbReference type="PIRSR" id="PIRSR601461-2"/>
    </source>
</evidence>
<keyword evidence="9" id="KW-1185">Reference proteome</keyword>
<dbReference type="STRING" id="708197.A0A166WD86"/>
<comment type="similarity">
    <text evidence="1 5">Belongs to the peptidase A1 family.</text>
</comment>
<sequence>MQPMSLVALRLVTMQVCMTSLAQCLSTVEIPFTRMPSPDGDFMASMRISVGSPPQEVTAIFDTGSSDLWVPQLDSRLCKDRLARCTDNGRNPAVTGAFDTTKSSTLNANGQPPLEATYANGVEIQGTFMSEFVTLGGTAVPNNTMGLGRTGRLPSPLISILGVGPSSSEASVIAGNSKPYTNFPENLKGQGLTRSLIYGVYLNDFRAPAGSVVFGGVDTAKFSGQMQMVPLVGRRIGNTDDFIVPWTSFSFSADNTAQPTALGGKNLPPVLIDTGNPSLSFPSQLLDQIGPVINVQTLKDGTKALRCDSGNTGAKFGFEFQAAKVELPLSMIFIPLTNNGAPTTDSNGNPLCTLPLESINGDVASLGAPLLSAVYTVFDLENKQLGMAQAKVNESATNIQVIGPDGKIPTTGAVRPKGQGMRFRNI</sequence>
<feature type="chain" id="PRO_5007881764" evidence="6">
    <location>
        <begin position="25"/>
        <end position="426"/>
    </location>
</feature>
<evidence type="ECO:0000313" key="9">
    <source>
        <dbReference type="Proteomes" id="UP000076552"/>
    </source>
</evidence>
<dbReference type="InterPro" id="IPR033121">
    <property type="entry name" value="PEPTIDASE_A1"/>
</dbReference>
<feature type="signal peptide" evidence="6">
    <location>
        <begin position="1"/>
        <end position="24"/>
    </location>
</feature>
<feature type="active site" evidence="3">
    <location>
        <position position="273"/>
    </location>
</feature>
<organism evidence="8 9">
    <name type="scientific">Colletotrichum tofieldiae</name>
    <dbReference type="NCBI Taxonomy" id="708197"/>
    <lineage>
        <taxon>Eukaryota</taxon>
        <taxon>Fungi</taxon>
        <taxon>Dikarya</taxon>
        <taxon>Ascomycota</taxon>
        <taxon>Pezizomycotina</taxon>
        <taxon>Sordariomycetes</taxon>
        <taxon>Hypocreomycetidae</taxon>
        <taxon>Glomerellales</taxon>
        <taxon>Glomerellaceae</taxon>
        <taxon>Colletotrichum</taxon>
        <taxon>Colletotrichum spaethianum species complex</taxon>
    </lineage>
</organism>
<dbReference type="Gene3D" id="2.40.70.10">
    <property type="entry name" value="Acid Proteases"/>
    <property type="match status" value="2"/>
</dbReference>